<sequence>MKYVREKLTPADCLMIQSAIVKYWNETEKDNVSVSGPISDNSRLYETPLGEITKGSDWIVDKINNSWLVLVDSGMLEITAFVLFFKGAIYPINSLYMSSFKLEKISYISNEEEISEVEKVAESCISKLGYMMEFYKGD</sequence>
<protein>
    <submittedName>
        <fullName evidence="1">Uncharacterized protein</fullName>
    </submittedName>
</protein>
<evidence type="ECO:0000313" key="1">
    <source>
        <dbReference type="EMBL" id="RDH42019.1"/>
    </source>
</evidence>
<dbReference type="Proteomes" id="UP000257039">
    <property type="component" value="Unassembled WGS sequence"/>
</dbReference>
<keyword evidence="2" id="KW-1185">Reference proteome</keyword>
<organism evidence="1 2">
    <name type="scientific">Zooshikella ganghwensis</name>
    <dbReference type="NCBI Taxonomy" id="202772"/>
    <lineage>
        <taxon>Bacteria</taxon>
        <taxon>Pseudomonadati</taxon>
        <taxon>Pseudomonadota</taxon>
        <taxon>Gammaproteobacteria</taxon>
        <taxon>Oceanospirillales</taxon>
        <taxon>Zooshikellaceae</taxon>
        <taxon>Zooshikella</taxon>
    </lineage>
</organism>
<gene>
    <name evidence="1" type="ORF">B9G39_00380</name>
</gene>
<name>A0A4P9VHW0_9GAMM</name>
<evidence type="ECO:0000313" key="2">
    <source>
        <dbReference type="Proteomes" id="UP000257039"/>
    </source>
</evidence>
<dbReference type="AlphaFoldDB" id="A0A4P9VHW0"/>
<reference evidence="1 2" key="1">
    <citation type="submission" date="2017-04" db="EMBL/GenBank/DDBJ databases">
        <title>Draft genome sequence of Zooshikella ganghwensis VG4 isolated from Red Sea sediments.</title>
        <authorList>
            <person name="Rehman Z."/>
            <person name="Alam I."/>
            <person name="Kamau A."/>
            <person name="Bajic V."/>
            <person name="Leiknes T."/>
        </authorList>
    </citation>
    <scope>NUCLEOTIDE SEQUENCE [LARGE SCALE GENOMIC DNA]</scope>
    <source>
        <strain evidence="1 2">VG4</strain>
    </source>
</reference>
<accession>A0A4P9VHW0</accession>
<dbReference type="EMBL" id="NDXW01000001">
    <property type="protein sequence ID" value="RDH42019.1"/>
    <property type="molecule type" value="Genomic_DNA"/>
</dbReference>
<dbReference type="RefSeq" id="WP_094785590.1">
    <property type="nucleotide sequence ID" value="NZ_NDXW01000001.1"/>
</dbReference>
<proteinExistence type="predicted"/>
<comment type="caution">
    <text evidence="1">The sequence shown here is derived from an EMBL/GenBank/DDBJ whole genome shotgun (WGS) entry which is preliminary data.</text>
</comment>